<comment type="similarity">
    <text evidence="2">Belongs to the CDP-alcohol phosphatidyltransferase class-I family.</text>
</comment>
<dbReference type="PIRSF" id="PIRSF000847">
    <property type="entry name" value="Phos_ph_gly_syn"/>
    <property type="match status" value="1"/>
</dbReference>
<name>A0A6J6CKW5_9ZZZZ</name>
<evidence type="ECO:0000256" key="1">
    <source>
        <dbReference type="ARBA" id="ARBA00004141"/>
    </source>
</evidence>
<evidence type="ECO:0000256" key="6">
    <source>
        <dbReference type="ARBA" id="ARBA00022989"/>
    </source>
</evidence>
<reference evidence="12" key="1">
    <citation type="submission" date="2020-05" db="EMBL/GenBank/DDBJ databases">
        <authorList>
            <person name="Chiriac C."/>
            <person name="Salcher M."/>
            <person name="Ghai R."/>
            <person name="Kavagutti S V."/>
        </authorList>
    </citation>
    <scope>NUCLEOTIDE SEQUENCE</scope>
</reference>
<dbReference type="Pfam" id="PF01066">
    <property type="entry name" value="CDP-OH_P_transf"/>
    <property type="match status" value="1"/>
</dbReference>
<dbReference type="InterPro" id="IPR048254">
    <property type="entry name" value="CDP_ALCOHOL_P_TRANSF_CS"/>
</dbReference>
<keyword evidence="9" id="KW-0594">Phospholipid biosynthesis</keyword>
<evidence type="ECO:0000256" key="3">
    <source>
        <dbReference type="ARBA" id="ARBA00022516"/>
    </source>
</evidence>
<proteinExistence type="inferred from homology"/>
<comment type="subcellular location">
    <subcellularLocation>
        <location evidence="1">Membrane</location>
        <topology evidence="1">Multi-pass membrane protein</topology>
    </subcellularLocation>
</comment>
<gene>
    <name evidence="12" type="ORF">UFOPK1503_01117</name>
    <name evidence="13" type="ORF">UFOPK1693_00227</name>
</gene>
<keyword evidence="10" id="KW-1208">Phospholipid metabolism</keyword>
<dbReference type="GO" id="GO:0016020">
    <property type="term" value="C:membrane"/>
    <property type="evidence" value="ECO:0007669"/>
    <property type="project" value="UniProtKB-SubCell"/>
</dbReference>
<evidence type="ECO:0000256" key="11">
    <source>
        <dbReference type="SAM" id="Phobius"/>
    </source>
</evidence>
<feature type="transmembrane region" description="Helical" evidence="11">
    <location>
        <begin position="143"/>
        <end position="165"/>
    </location>
</feature>
<keyword evidence="4" id="KW-0808">Transferase</keyword>
<keyword evidence="3" id="KW-0444">Lipid biosynthesis</keyword>
<dbReference type="AlphaFoldDB" id="A0A6J6CKW5"/>
<organism evidence="12">
    <name type="scientific">freshwater metagenome</name>
    <dbReference type="NCBI Taxonomy" id="449393"/>
    <lineage>
        <taxon>unclassified sequences</taxon>
        <taxon>metagenomes</taxon>
        <taxon>ecological metagenomes</taxon>
    </lineage>
</organism>
<protein>
    <submittedName>
        <fullName evidence="12">Unannotated protein</fullName>
    </submittedName>
</protein>
<dbReference type="InterPro" id="IPR050324">
    <property type="entry name" value="CDP-alcohol_PTase-I"/>
</dbReference>
<evidence type="ECO:0000256" key="8">
    <source>
        <dbReference type="ARBA" id="ARBA00023136"/>
    </source>
</evidence>
<dbReference type="PANTHER" id="PTHR14269:SF62">
    <property type="entry name" value="CDP-DIACYLGLYCEROL--GLYCEROL-3-PHOSPHATE 3-PHOSPHATIDYLTRANSFERASE 1, CHLOROPLASTIC"/>
    <property type="match status" value="1"/>
</dbReference>
<evidence type="ECO:0000256" key="10">
    <source>
        <dbReference type="ARBA" id="ARBA00023264"/>
    </source>
</evidence>
<evidence type="ECO:0000256" key="7">
    <source>
        <dbReference type="ARBA" id="ARBA00023098"/>
    </source>
</evidence>
<evidence type="ECO:0000256" key="2">
    <source>
        <dbReference type="ARBA" id="ARBA00010441"/>
    </source>
</evidence>
<dbReference type="GO" id="GO:0046474">
    <property type="term" value="P:glycerophospholipid biosynthetic process"/>
    <property type="evidence" value="ECO:0007669"/>
    <property type="project" value="TreeGrafter"/>
</dbReference>
<dbReference type="InterPro" id="IPR043130">
    <property type="entry name" value="CDP-OH_PTrfase_TM_dom"/>
</dbReference>
<evidence type="ECO:0000256" key="9">
    <source>
        <dbReference type="ARBA" id="ARBA00023209"/>
    </source>
</evidence>
<evidence type="ECO:0000313" key="12">
    <source>
        <dbReference type="EMBL" id="CAB4551966.1"/>
    </source>
</evidence>
<dbReference type="GO" id="GO:0008444">
    <property type="term" value="F:CDP-diacylglycerol-glycerol-3-phosphate 3-phosphatidyltransferase activity"/>
    <property type="evidence" value="ECO:0007669"/>
    <property type="project" value="InterPro"/>
</dbReference>
<sequence>MLSILRLLLVPVFLILLVNDRFLWALAVLAFASFTDWLDGHIARRFNQVTQLGKLLDPSADRLFILSTLIGLTWHEIIPGWFALVIVLRDILLLFGLPVLRRLGHKSLPVHFVGKAGTFALLYALPLLLMADVWVSASWLIQPIAWAFAWWGIALYWLSGFIYLAQLRNLISRERQKSSNI</sequence>
<accession>A0A6J6CKW5</accession>
<dbReference type="InterPro" id="IPR004570">
    <property type="entry name" value="Phosphatidylglycerol_P_synth"/>
</dbReference>
<dbReference type="Gene3D" id="1.20.120.1760">
    <property type="match status" value="1"/>
</dbReference>
<dbReference type="PANTHER" id="PTHR14269">
    <property type="entry name" value="CDP-DIACYLGLYCEROL--GLYCEROL-3-PHOSPHATE 3-PHOSPHATIDYLTRANSFERASE-RELATED"/>
    <property type="match status" value="1"/>
</dbReference>
<keyword evidence="8 11" id="KW-0472">Membrane</keyword>
<dbReference type="EMBL" id="CAEZTO010000002">
    <property type="protein sequence ID" value="CAB4564011.1"/>
    <property type="molecule type" value="Genomic_DNA"/>
</dbReference>
<dbReference type="EMBL" id="CAEZST010000029">
    <property type="protein sequence ID" value="CAB4551966.1"/>
    <property type="molecule type" value="Genomic_DNA"/>
</dbReference>
<dbReference type="PROSITE" id="PS00379">
    <property type="entry name" value="CDP_ALCOHOL_P_TRANSF"/>
    <property type="match status" value="1"/>
</dbReference>
<evidence type="ECO:0000256" key="4">
    <source>
        <dbReference type="ARBA" id="ARBA00022679"/>
    </source>
</evidence>
<feature type="transmembrane region" description="Helical" evidence="11">
    <location>
        <begin position="81"/>
        <end position="100"/>
    </location>
</feature>
<evidence type="ECO:0000256" key="5">
    <source>
        <dbReference type="ARBA" id="ARBA00022692"/>
    </source>
</evidence>
<keyword evidence="7" id="KW-0443">Lipid metabolism</keyword>
<keyword evidence="5 11" id="KW-0812">Transmembrane</keyword>
<dbReference type="InterPro" id="IPR000462">
    <property type="entry name" value="CDP-OH_P_trans"/>
</dbReference>
<keyword evidence="6 11" id="KW-1133">Transmembrane helix</keyword>
<feature type="transmembrane region" description="Helical" evidence="11">
    <location>
        <begin position="112"/>
        <end position="131"/>
    </location>
</feature>
<evidence type="ECO:0000313" key="13">
    <source>
        <dbReference type="EMBL" id="CAB4564011.1"/>
    </source>
</evidence>